<dbReference type="Proteomes" id="UP000243105">
    <property type="component" value="Unassembled WGS sequence"/>
</dbReference>
<dbReference type="PANTHER" id="PTHR11731">
    <property type="entry name" value="PROTEASE FAMILY S9B,C DIPEPTIDYL-PEPTIDASE IV-RELATED"/>
    <property type="match status" value="1"/>
</dbReference>
<dbReference type="SUPFAM" id="SSF53474">
    <property type="entry name" value="alpha/beta-Hydrolases"/>
    <property type="match status" value="1"/>
</dbReference>
<dbReference type="EMBL" id="CZVV01000002">
    <property type="protein sequence ID" value="CUS96126.1"/>
    <property type="molecule type" value="Genomic_DNA"/>
</dbReference>
<dbReference type="Gene3D" id="3.40.50.1820">
    <property type="entry name" value="alpha/beta hydrolase"/>
    <property type="match status" value="1"/>
</dbReference>
<dbReference type="Pfam" id="PF00326">
    <property type="entry name" value="Peptidase_S9"/>
    <property type="match status" value="1"/>
</dbReference>
<evidence type="ECO:0000256" key="1">
    <source>
        <dbReference type="ARBA" id="ARBA00023180"/>
    </source>
</evidence>
<dbReference type="PANTHER" id="PTHR11731:SF193">
    <property type="entry name" value="DIPEPTIDYL PEPTIDASE 9"/>
    <property type="match status" value="1"/>
</dbReference>
<dbReference type="SUPFAM" id="SSF82171">
    <property type="entry name" value="DPP6 N-terminal domain-like"/>
    <property type="match status" value="1"/>
</dbReference>
<feature type="domain" description="Peptidase S9 prolyl oligopeptidase catalytic" evidence="2">
    <location>
        <begin position="530"/>
        <end position="725"/>
    </location>
</feature>
<dbReference type="GO" id="GO:0008236">
    <property type="term" value="F:serine-type peptidase activity"/>
    <property type="evidence" value="ECO:0007669"/>
    <property type="project" value="InterPro"/>
</dbReference>
<sequence>MRKIKFSALAILILILAFPTLAQKKLTLEDIFKTAKFRTNFLSKQWLPAEDAYTTLKYDSLSKSMAIYRYDLRSGKEEKILDYAELDKQIEGFSKNVSAYFLSQDKRYILFTGSLPARRLKTGGNFYLYDLTTKVLKQITNTDEPQAIIKFSPDSRFISFVRNNNIFVYEISSEKLKQLTFDGSEAILNGIFDWVYEEEFSIIDGYEWSPDGRYIAFWRLDQSNVPVFKLIDYEPTYLKVIDQRYPYAGYPNSTVKIGIVNVQTGEVKYIDFGNEDIYIPRIKWTENPDILSYQKLNRLQNKLELILYNIKTGEQRLILTEESNTWIDVYDYLTFFKDGRHFLWASERDGWLHFYLYRIDGKLVNQITKGEFEIDQLCYVDEKNRKIYYTSTEVSPLERHLYVIDFKGTNKKRLTSEPGWHNIDFSPSGRFYIDNHSTITKPPKWKLYDNMGKLIRTLVDNPDDILAGYDKGEVTFEIVETSDGVKLNAWMIKPANFDSTKKYPVLFYVYGGPGSQTVRNAYLGNYLWYQYLAQNGYIIFSVDGRGTGARGKAFRDVVYKNLGYYESKDQAESAIYLVRRYKFVDSSRIGIWGWSYGGYMSSLTLFKFGDVFKLAVAVAPVTTWRLYDTIYTERYMQTPELNPDGYEQSSVLKYVDGLKGKYLVIHGTTDDNVHWQNTIQLVDRLQKAGKQFNIMFYPNKDHSIAGRDTRYHLFTLITNFILENL</sequence>
<dbReference type="InterPro" id="IPR029058">
    <property type="entry name" value="AB_hydrolase_fold"/>
</dbReference>
<gene>
    <name evidence="4" type="ORF">JGI25_00054</name>
</gene>
<dbReference type="InterPro" id="IPR001375">
    <property type="entry name" value="Peptidase_S9_cat"/>
</dbReference>
<dbReference type="InterPro" id="IPR002469">
    <property type="entry name" value="Peptidase_S9B_N"/>
</dbReference>
<accession>A0A916PDY4</accession>
<name>A0A916PDY4_KRYT1</name>
<protein>
    <submittedName>
        <fullName evidence="4">Dipeptidyl-peptidase-4</fullName>
    </submittedName>
</protein>
<dbReference type="GO" id="GO:0008239">
    <property type="term" value="F:dipeptidyl-peptidase activity"/>
    <property type="evidence" value="ECO:0007669"/>
    <property type="project" value="TreeGrafter"/>
</dbReference>
<comment type="caution">
    <text evidence="4">The sequence shown here is derived from an EMBL/GenBank/DDBJ whole genome shotgun (WGS) entry which is preliminary data.</text>
</comment>
<dbReference type="RefSeq" id="WP_072263445.1">
    <property type="nucleotide sequence ID" value="NZ_CZVV01000002.1"/>
</dbReference>
<evidence type="ECO:0000313" key="5">
    <source>
        <dbReference type="Proteomes" id="UP000243105"/>
    </source>
</evidence>
<proteinExistence type="predicted"/>
<dbReference type="InterPro" id="IPR050278">
    <property type="entry name" value="Serine_Prot_S9B/DPPIV"/>
</dbReference>
<reference evidence="4 5" key="1">
    <citation type="submission" date="2015-11" db="EMBL/GenBank/DDBJ databases">
        <authorList>
            <person name="Varghese N."/>
        </authorList>
    </citation>
    <scope>NUCLEOTIDE SEQUENCE [LARGE SCALE GENOMIC DNA]</scope>
    <source>
        <strain evidence="4 5">JGI-25</strain>
    </source>
</reference>
<feature type="domain" description="Dipeptidylpeptidase IV N-terminal" evidence="3">
    <location>
        <begin position="103"/>
        <end position="443"/>
    </location>
</feature>
<dbReference type="Pfam" id="PF00930">
    <property type="entry name" value="DPPIV_N"/>
    <property type="match status" value="1"/>
</dbReference>
<dbReference type="GO" id="GO:0006508">
    <property type="term" value="P:proteolysis"/>
    <property type="evidence" value="ECO:0007669"/>
    <property type="project" value="InterPro"/>
</dbReference>
<dbReference type="FunFam" id="3.40.50.1820:FF:000003">
    <property type="entry name" value="Dipeptidyl peptidase 4"/>
    <property type="match status" value="1"/>
</dbReference>
<evidence type="ECO:0000313" key="4">
    <source>
        <dbReference type="EMBL" id="CUS96126.1"/>
    </source>
</evidence>
<evidence type="ECO:0000259" key="2">
    <source>
        <dbReference type="Pfam" id="PF00326"/>
    </source>
</evidence>
<keyword evidence="1" id="KW-0325">Glycoprotein</keyword>
<dbReference type="AlphaFoldDB" id="A0A916PDY4"/>
<evidence type="ECO:0000259" key="3">
    <source>
        <dbReference type="Pfam" id="PF00930"/>
    </source>
</evidence>
<dbReference type="Gene3D" id="2.140.10.30">
    <property type="entry name" value="Dipeptidylpeptidase IV, N-terminal domain"/>
    <property type="match status" value="1"/>
</dbReference>
<organism evidence="4 5">
    <name type="scientific">Kryptobacter tengchongensis</name>
    <dbReference type="NCBI Taxonomy" id="1643429"/>
    <lineage>
        <taxon>Bacteria</taxon>
        <taxon>Pseudomonadati</taxon>
        <taxon>Candidatus Kryptoniota</taxon>
        <taxon>Candidatus Kryptobacter</taxon>
    </lineage>
</organism>